<evidence type="ECO:0000256" key="7">
    <source>
        <dbReference type="ARBA" id="ARBA00023159"/>
    </source>
</evidence>
<keyword evidence="5 9" id="KW-0805">Transcription regulation</keyword>
<dbReference type="GO" id="GO:0003700">
    <property type="term" value="F:DNA-binding transcription factor activity"/>
    <property type="evidence" value="ECO:0007669"/>
    <property type="project" value="InterPro"/>
</dbReference>
<dbReference type="PROSITE" id="PS50110">
    <property type="entry name" value="RESPONSE_REGULATORY"/>
    <property type="match status" value="1"/>
</dbReference>
<dbReference type="InterPro" id="IPR036388">
    <property type="entry name" value="WH-like_DNA-bd_sf"/>
</dbReference>
<keyword evidence="14" id="KW-1185">Reference proteome</keyword>
<dbReference type="PIRSF" id="PIRSF006171">
    <property type="entry name" value="RR_citrat_malat"/>
    <property type="match status" value="1"/>
</dbReference>
<dbReference type="InterPro" id="IPR011006">
    <property type="entry name" value="CheY-like_superfamily"/>
</dbReference>
<dbReference type="Pfam" id="PF09339">
    <property type="entry name" value="HTH_IclR"/>
    <property type="match status" value="1"/>
</dbReference>
<dbReference type="Gene3D" id="1.10.10.10">
    <property type="entry name" value="Winged helix-like DNA-binding domain superfamily/Winged helix DNA-binding domain"/>
    <property type="match status" value="1"/>
</dbReference>
<dbReference type="GO" id="GO:0000156">
    <property type="term" value="F:phosphorelay response regulator activity"/>
    <property type="evidence" value="ECO:0007669"/>
    <property type="project" value="TreeGrafter"/>
</dbReference>
<evidence type="ECO:0000256" key="9">
    <source>
        <dbReference type="PIRNR" id="PIRNR006171"/>
    </source>
</evidence>
<protein>
    <recommendedName>
        <fullName evidence="9">Transcriptional regulatory protein</fullName>
    </recommendedName>
</protein>
<dbReference type="SUPFAM" id="SSF52172">
    <property type="entry name" value="CheY-like"/>
    <property type="match status" value="1"/>
</dbReference>
<keyword evidence="2 9" id="KW-0963">Cytoplasm</keyword>
<reference evidence="12 14" key="3">
    <citation type="journal article" date="2019" name="Sci. Rep.">
        <title>Insight into the biology of Mycobacterium mucogenicum and Mycobacterium neoaurum clade members.</title>
        <authorList>
            <person name="Behra P.R.K."/>
            <person name="Pettersson B.M.F."/>
            <person name="Ramesh M."/>
            <person name="Dasgupta S."/>
            <person name="Kirsebom L.A."/>
        </authorList>
    </citation>
    <scope>NUCLEOTIDE SEQUENCE [LARGE SCALE GENOMIC DNA]</scope>
    <source>
        <strain evidence="12 14">DSM 44124</strain>
    </source>
</reference>
<dbReference type="KEGG" id="mmuc:C1S78_017800"/>
<evidence type="ECO:0000256" key="6">
    <source>
        <dbReference type="ARBA" id="ARBA00023125"/>
    </source>
</evidence>
<keyword evidence="3 10" id="KW-0597">Phosphoprotein</keyword>
<dbReference type="EMBL" id="POTL01000001">
    <property type="protein sequence ID" value="TLH56419.1"/>
    <property type="molecule type" value="Genomic_DNA"/>
</dbReference>
<feature type="domain" description="Response regulatory" evidence="11">
    <location>
        <begin position="6"/>
        <end position="122"/>
    </location>
</feature>
<keyword evidence="7 9" id="KW-0010">Activator</keyword>
<evidence type="ECO:0000256" key="8">
    <source>
        <dbReference type="ARBA" id="ARBA00023163"/>
    </source>
</evidence>
<evidence type="ECO:0000256" key="3">
    <source>
        <dbReference type="ARBA" id="ARBA00022553"/>
    </source>
</evidence>
<keyword evidence="8 9" id="KW-0804">Transcription</keyword>
<keyword evidence="4 9" id="KW-0902">Two-component regulatory system</keyword>
<dbReference type="AlphaFoldDB" id="A0A8H2PK40"/>
<dbReference type="InterPro" id="IPR024187">
    <property type="entry name" value="Sig_transdc_resp-reg_cit/mal"/>
</dbReference>
<evidence type="ECO:0000256" key="2">
    <source>
        <dbReference type="ARBA" id="ARBA00022490"/>
    </source>
</evidence>
<dbReference type="GO" id="GO:0003677">
    <property type="term" value="F:DNA binding"/>
    <property type="evidence" value="ECO:0007669"/>
    <property type="project" value="UniProtKB-KW"/>
</dbReference>
<dbReference type="Proteomes" id="UP000309231">
    <property type="component" value="Chromosome"/>
</dbReference>
<sequence length="225" mass="23964">MTRELRILVVDDDFRVAALHASVVDSMVGLVTVGSARTIAEARTIVADADAAQAPVDLALVDVYLPDGSGIDLVRSLRCDAFILGAADDAASIRAGLAAGALHYLIKPFPNTELARRLAAYTAYRRILDGPHLSQEQVDSAVSVLRSERPATKKDDGVSLTERLIVDALRASGEPLLADEIAQLVGVSPATARRYLADLVRVGTLTMGLQYGSTGRPRQRYALAT</sequence>
<dbReference type="PANTHER" id="PTHR45526">
    <property type="entry name" value="TRANSCRIPTIONAL REGULATORY PROTEIN DPIA"/>
    <property type="match status" value="1"/>
</dbReference>
<evidence type="ECO:0000313" key="12">
    <source>
        <dbReference type="EMBL" id="QPG67410.1"/>
    </source>
</evidence>
<dbReference type="GeneID" id="76726788"/>
<feature type="modified residue" description="4-aspartylphosphate" evidence="10">
    <location>
        <position position="62"/>
    </location>
</feature>
<gene>
    <name evidence="12" type="ORF">C1S78_017800</name>
    <name evidence="13" type="ORF">C1S78_17750</name>
</gene>
<comment type="subcellular location">
    <subcellularLocation>
        <location evidence="1 9">Cytoplasm</location>
    </subcellularLocation>
</comment>
<dbReference type="InterPro" id="IPR036390">
    <property type="entry name" value="WH_DNA-bd_sf"/>
</dbReference>
<evidence type="ECO:0000256" key="10">
    <source>
        <dbReference type="PROSITE-ProRule" id="PRU00169"/>
    </source>
</evidence>
<evidence type="ECO:0000256" key="4">
    <source>
        <dbReference type="ARBA" id="ARBA00023012"/>
    </source>
</evidence>
<dbReference type="InterPro" id="IPR005471">
    <property type="entry name" value="Tscrpt_reg_IclR_N"/>
</dbReference>
<evidence type="ECO:0000256" key="1">
    <source>
        <dbReference type="ARBA" id="ARBA00004496"/>
    </source>
</evidence>
<keyword evidence="6 9" id="KW-0238">DNA-binding</keyword>
<dbReference type="RefSeq" id="WP_053856678.1">
    <property type="nucleotide sequence ID" value="NZ_ANBS01000044.1"/>
</dbReference>
<dbReference type="InterPro" id="IPR051271">
    <property type="entry name" value="2C-system_Tx_regulators"/>
</dbReference>
<reference evidence="12 14" key="2">
    <citation type="journal article" date="2019" name="BMC Evol. Biol.">
        <title>Comparative genomics of Mycobacterium mucogenicum and Mycobacterium neoaurum clade members emphasizing tRNA and non-coding RNA.</title>
        <authorList>
            <person name="Behra P.R.K."/>
            <person name="Pettersson B.M.F."/>
            <person name="Das S."/>
            <person name="Dasgupta S."/>
            <person name="Kirsebom L.A."/>
        </authorList>
    </citation>
    <scope>NUCLEOTIDE SEQUENCE [LARGE SCALE GENOMIC DNA]</scope>
    <source>
        <strain evidence="12 14">DSM 44124</strain>
    </source>
</reference>
<dbReference type="SUPFAM" id="SSF46785">
    <property type="entry name" value="Winged helix' DNA-binding domain"/>
    <property type="match status" value="1"/>
</dbReference>
<proteinExistence type="predicted"/>
<dbReference type="PANTHER" id="PTHR45526:SF1">
    <property type="entry name" value="TRANSCRIPTIONAL REGULATORY PROTEIN DCUR-RELATED"/>
    <property type="match status" value="1"/>
</dbReference>
<dbReference type="InterPro" id="IPR001789">
    <property type="entry name" value="Sig_transdc_resp-reg_receiver"/>
</dbReference>
<evidence type="ECO:0000313" key="14">
    <source>
        <dbReference type="Proteomes" id="UP000309231"/>
    </source>
</evidence>
<dbReference type="Pfam" id="PF00072">
    <property type="entry name" value="Response_reg"/>
    <property type="match status" value="1"/>
</dbReference>
<dbReference type="EMBL" id="CP062008">
    <property type="protein sequence ID" value="QPG67410.1"/>
    <property type="molecule type" value="Genomic_DNA"/>
</dbReference>
<accession>A0A8H2PK40</accession>
<reference evidence="13" key="1">
    <citation type="submission" date="2018-01" db="EMBL/GenBank/DDBJ databases">
        <title>Comparative genomics of Mycobacterium mucogenicum and Mycobacterium neoaurum clade members emphasizing tRNA and non-coding RNA.</title>
        <authorList>
            <person name="Behra P.R.K."/>
            <person name="Pettersson B.M.F."/>
            <person name="Das S."/>
            <person name="Dasgupta S."/>
            <person name="Kirsebom L.A."/>
        </authorList>
    </citation>
    <scope>NUCLEOTIDE SEQUENCE</scope>
    <source>
        <strain evidence="13">DSM 44124</strain>
    </source>
</reference>
<name>A0A8H2PK40_MYCMU</name>
<evidence type="ECO:0000256" key="5">
    <source>
        <dbReference type="ARBA" id="ARBA00023015"/>
    </source>
</evidence>
<evidence type="ECO:0000313" key="13">
    <source>
        <dbReference type="EMBL" id="TLH56419.1"/>
    </source>
</evidence>
<dbReference type="Gene3D" id="3.40.50.2300">
    <property type="match status" value="1"/>
</dbReference>
<organism evidence="13">
    <name type="scientific">Mycolicibacterium mucogenicum DSM 44124</name>
    <dbReference type="NCBI Taxonomy" id="1226753"/>
    <lineage>
        <taxon>Bacteria</taxon>
        <taxon>Bacillati</taxon>
        <taxon>Actinomycetota</taxon>
        <taxon>Actinomycetes</taxon>
        <taxon>Mycobacteriales</taxon>
        <taxon>Mycobacteriaceae</taxon>
        <taxon>Mycolicibacterium</taxon>
    </lineage>
</organism>
<evidence type="ECO:0000259" key="11">
    <source>
        <dbReference type="PROSITE" id="PS50110"/>
    </source>
</evidence>
<dbReference type="GO" id="GO:0005737">
    <property type="term" value="C:cytoplasm"/>
    <property type="evidence" value="ECO:0007669"/>
    <property type="project" value="UniProtKB-SubCell"/>
</dbReference>
<dbReference type="SMART" id="SM00448">
    <property type="entry name" value="REC"/>
    <property type="match status" value="1"/>
</dbReference>